<organism evidence="7 8">
    <name type="scientific">Neptuniibacter pectenicola</name>
    <dbReference type="NCBI Taxonomy" id="1806669"/>
    <lineage>
        <taxon>Bacteria</taxon>
        <taxon>Pseudomonadati</taxon>
        <taxon>Pseudomonadota</taxon>
        <taxon>Gammaproteobacteria</taxon>
        <taxon>Oceanospirillales</taxon>
        <taxon>Oceanospirillaceae</taxon>
        <taxon>Neptuniibacter</taxon>
    </lineage>
</organism>
<dbReference type="PROSITE" id="PS50850">
    <property type="entry name" value="MFS"/>
    <property type="match status" value="1"/>
</dbReference>
<evidence type="ECO:0000313" key="7">
    <source>
        <dbReference type="EMBL" id="MEM5536324.1"/>
    </source>
</evidence>
<dbReference type="RefSeq" id="WP_342854243.1">
    <property type="nucleotide sequence ID" value="NZ_JBBMRA010000005.1"/>
</dbReference>
<evidence type="ECO:0000256" key="5">
    <source>
        <dbReference type="SAM" id="Phobius"/>
    </source>
</evidence>
<dbReference type="SUPFAM" id="SSF103473">
    <property type="entry name" value="MFS general substrate transporter"/>
    <property type="match status" value="1"/>
</dbReference>
<feature type="transmembrane region" description="Helical" evidence="5">
    <location>
        <begin position="102"/>
        <end position="125"/>
    </location>
</feature>
<keyword evidence="3 5" id="KW-0472">Membrane</keyword>
<reference evidence="7 8" key="1">
    <citation type="submission" date="2024-03" db="EMBL/GenBank/DDBJ databases">
        <title>Community enrichment and isolation of bacterial strains for fucoidan degradation.</title>
        <authorList>
            <person name="Sichert A."/>
        </authorList>
    </citation>
    <scope>NUCLEOTIDE SEQUENCE [LARGE SCALE GENOMIC DNA]</scope>
    <source>
        <strain evidence="7 8">AS76</strain>
    </source>
</reference>
<evidence type="ECO:0000256" key="2">
    <source>
        <dbReference type="ARBA" id="ARBA00022989"/>
    </source>
</evidence>
<feature type="region of interest" description="Disordered" evidence="4">
    <location>
        <begin position="201"/>
        <end position="224"/>
    </location>
</feature>
<dbReference type="Gene3D" id="1.20.1250.20">
    <property type="entry name" value="MFS general substrate transporter like domains"/>
    <property type="match status" value="2"/>
</dbReference>
<keyword evidence="8" id="KW-1185">Reference proteome</keyword>
<feature type="compositionally biased region" description="Low complexity" evidence="4">
    <location>
        <begin position="208"/>
        <end position="220"/>
    </location>
</feature>
<feature type="transmembrane region" description="Helical" evidence="5">
    <location>
        <begin position="51"/>
        <end position="71"/>
    </location>
</feature>
<keyword evidence="2 5" id="KW-1133">Transmembrane helix</keyword>
<dbReference type="PANTHER" id="PTHR23537:SF1">
    <property type="entry name" value="SUGAR TRANSPORTER"/>
    <property type="match status" value="1"/>
</dbReference>
<dbReference type="PANTHER" id="PTHR23537">
    <property type="match status" value="1"/>
</dbReference>
<feature type="transmembrane region" description="Helical" evidence="5">
    <location>
        <begin position="386"/>
        <end position="407"/>
    </location>
</feature>
<dbReference type="InterPro" id="IPR020846">
    <property type="entry name" value="MFS_dom"/>
</dbReference>
<protein>
    <submittedName>
        <fullName evidence="7">MFS transporter</fullName>
    </submittedName>
</protein>
<feature type="transmembrane region" description="Helical" evidence="5">
    <location>
        <begin position="357"/>
        <end position="380"/>
    </location>
</feature>
<dbReference type="Proteomes" id="UP001449225">
    <property type="component" value="Unassembled WGS sequence"/>
</dbReference>
<feature type="transmembrane region" description="Helical" evidence="5">
    <location>
        <begin position="78"/>
        <end position="96"/>
    </location>
</feature>
<accession>A0ABU9TRH1</accession>
<feature type="transmembrane region" description="Helical" evidence="5">
    <location>
        <begin position="170"/>
        <end position="190"/>
    </location>
</feature>
<feature type="transmembrane region" description="Helical" evidence="5">
    <location>
        <begin position="239"/>
        <end position="259"/>
    </location>
</feature>
<dbReference type="InterPro" id="IPR036259">
    <property type="entry name" value="MFS_trans_sf"/>
</dbReference>
<dbReference type="EMBL" id="JBBMRA010000005">
    <property type="protein sequence ID" value="MEM5536324.1"/>
    <property type="molecule type" value="Genomic_DNA"/>
</dbReference>
<dbReference type="InterPro" id="IPR010645">
    <property type="entry name" value="MFS_4"/>
</dbReference>
<comment type="caution">
    <text evidence="7">The sequence shown here is derived from an EMBL/GenBank/DDBJ whole genome shotgun (WGS) entry which is preliminary data.</text>
</comment>
<feature type="transmembrane region" description="Helical" evidence="5">
    <location>
        <begin position="7"/>
        <end position="31"/>
    </location>
</feature>
<gene>
    <name evidence="7" type="ORF">WNY58_07950</name>
</gene>
<feature type="domain" description="Major facilitator superfamily (MFS) profile" evidence="6">
    <location>
        <begin position="11"/>
        <end position="412"/>
    </location>
</feature>
<feature type="transmembrane region" description="Helical" evidence="5">
    <location>
        <begin position="298"/>
        <end position="315"/>
    </location>
</feature>
<dbReference type="Pfam" id="PF06779">
    <property type="entry name" value="MFS_4"/>
    <property type="match status" value="1"/>
</dbReference>
<keyword evidence="1 5" id="KW-0812">Transmembrane</keyword>
<evidence type="ECO:0000256" key="4">
    <source>
        <dbReference type="SAM" id="MobiDB-lite"/>
    </source>
</evidence>
<feature type="transmembrane region" description="Helical" evidence="5">
    <location>
        <begin position="321"/>
        <end position="345"/>
    </location>
</feature>
<evidence type="ECO:0000313" key="8">
    <source>
        <dbReference type="Proteomes" id="UP001449225"/>
    </source>
</evidence>
<proteinExistence type="predicted"/>
<evidence type="ECO:0000256" key="1">
    <source>
        <dbReference type="ARBA" id="ARBA00022692"/>
    </source>
</evidence>
<evidence type="ECO:0000256" key="3">
    <source>
        <dbReference type="ARBA" id="ARBA00023136"/>
    </source>
</evidence>
<evidence type="ECO:0000259" key="6">
    <source>
        <dbReference type="PROSITE" id="PS50850"/>
    </source>
</evidence>
<feature type="transmembrane region" description="Helical" evidence="5">
    <location>
        <begin position="271"/>
        <end position="291"/>
    </location>
</feature>
<name>A0ABU9TRH1_9GAMM</name>
<dbReference type="PROSITE" id="PS51257">
    <property type="entry name" value="PROKAR_LIPOPROTEIN"/>
    <property type="match status" value="1"/>
</dbReference>
<sequence>MLHKKLHYAWIIVLSGAITLFSCLGLGRFALGMLLPSMGNSLQLSYTQMGIISTGNFMGYLFAVLLCHHLIRKLGARYAIFLGLLLVGATMFFISLSSHFVLIAILYCITGIGSGAANITVMSLVAHWFTVQHRGRAAGFMIMGNGLGIVASGALIPWLNSTWLDDGWKIGWGTFGLVVIIAACITVLLFRNTPAKLNLEPYGHNDSTSKNTTTTESSTSRPHEAPNSLRQLIVHIGSIYFLFGFTYVVYATFIVTTLVEQYQFSEADAGSLWMTMGVLSIFSGAVFGSLSDHLGRKFGLTLVFILHTLAYALAASELGTLALFISMALFGISAFSIPAIIAATISDVLPIEEAGKAFGYVTFFFAIGQITGPTLAGYVAEQTGSFTSSYLLCACATVLAIVLTTLFRPLTHRP</sequence>
<feature type="transmembrane region" description="Helical" evidence="5">
    <location>
        <begin position="137"/>
        <end position="158"/>
    </location>
</feature>